<dbReference type="Gene3D" id="3.60.10.10">
    <property type="entry name" value="Endonuclease/exonuclease/phosphatase"/>
    <property type="match status" value="1"/>
</dbReference>
<dbReference type="InterPro" id="IPR036691">
    <property type="entry name" value="Endo/exonu/phosph_ase_sf"/>
</dbReference>
<reference evidence="2" key="1">
    <citation type="submission" date="2016-01" db="EMBL/GenBank/DDBJ databases">
        <title>Reference transcriptome for the parasite Schistocephalus solidus: insights into the molecular evolution of parasitism.</title>
        <authorList>
            <person name="Hebert F.O."/>
            <person name="Grambauer S."/>
            <person name="Barber I."/>
            <person name="Landry C.R."/>
            <person name="Aubin-Horth N."/>
        </authorList>
    </citation>
    <scope>NUCLEOTIDE SEQUENCE</scope>
</reference>
<organism evidence="2">
    <name type="scientific">Schistocephalus solidus</name>
    <name type="common">Tapeworm</name>
    <dbReference type="NCBI Taxonomy" id="70667"/>
    <lineage>
        <taxon>Eukaryota</taxon>
        <taxon>Metazoa</taxon>
        <taxon>Spiralia</taxon>
        <taxon>Lophotrochozoa</taxon>
        <taxon>Platyhelminthes</taxon>
        <taxon>Cestoda</taxon>
        <taxon>Eucestoda</taxon>
        <taxon>Diphyllobothriidea</taxon>
        <taxon>Diphyllobothriidae</taxon>
        <taxon>Schistocephalus</taxon>
    </lineage>
</organism>
<feature type="non-terminal residue" evidence="2">
    <location>
        <position position="1"/>
    </location>
</feature>
<keyword evidence="2" id="KW-0255">Endonuclease</keyword>
<name>A0A0X3PIT3_SCHSO</name>
<dbReference type="EMBL" id="GEEE01011657">
    <property type="protein sequence ID" value="JAP51568.1"/>
    <property type="molecule type" value="Transcribed_RNA"/>
</dbReference>
<keyword evidence="2" id="KW-0269">Exonuclease</keyword>
<accession>A0A0X3PIT3</accession>
<dbReference type="PANTHER" id="PTHR33395">
    <property type="entry name" value="TRANSCRIPTASE, PUTATIVE-RELATED-RELATED"/>
    <property type="match status" value="1"/>
</dbReference>
<keyword evidence="2" id="KW-0378">Hydrolase</keyword>
<proteinExistence type="predicted"/>
<dbReference type="GO" id="GO:0004519">
    <property type="term" value="F:endonuclease activity"/>
    <property type="evidence" value="ECO:0007669"/>
    <property type="project" value="UniProtKB-KW"/>
</dbReference>
<protein>
    <submittedName>
        <fullName evidence="2">Endonuclease/Exonuclease/phosphatase family</fullName>
    </submittedName>
</protein>
<feature type="non-terminal residue" evidence="2">
    <location>
        <position position="382"/>
    </location>
</feature>
<evidence type="ECO:0000259" key="1">
    <source>
        <dbReference type="Pfam" id="PF03372"/>
    </source>
</evidence>
<dbReference type="InterPro" id="IPR005135">
    <property type="entry name" value="Endo/exonuclease/phosphatase"/>
</dbReference>
<dbReference type="SUPFAM" id="SSF56219">
    <property type="entry name" value="DNase I-like"/>
    <property type="match status" value="1"/>
</dbReference>
<feature type="domain" description="Endonuclease/exonuclease/phosphatase" evidence="1">
    <location>
        <begin position="33"/>
        <end position="241"/>
    </location>
</feature>
<sequence length="382" mass="42574">AHDGIGKLALANSRQTEFGSADCCTLKFLYTNAQSLSSKLDELRIQVAVLSPDIIAITETWLSQNISDCKVDLSGYQLFRRDHTHHQGGGVVMYVKSNFTVCEMTEKISNGIEAIWLKIKTRGSQSLEVMTLYRPPGTDTDADACLLENIKEISSRPDVVLMGDFNAPSIRWNDLQAQSSKFSFDHRLLKTTLEALFTQHVFVPTRARGGQQASCLDLVFTKDPDSINEVHYLPPLGRSDHAVLSWEYGLYSVPSAINETRPNLWRGDFCKIKAEHFSQFFQSVFTREAVFIPSSYETTGVPLIQDMLFQEVAVFEKLKSLKACKSPGPDEIPAKLLLELARELAKPLSLLCQKSFDTGILPTDWKTAHIAPLYKSGSGAFA</sequence>
<dbReference type="GO" id="GO:0004527">
    <property type="term" value="F:exonuclease activity"/>
    <property type="evidence" value="ECO:0007669"/>
    <property type="project" value="UniProtKB-KW"/>
</dbReference>
<evidence type="ECO:0000313" key="2">
    <source>
        <dbReference type="EMBL" id="JAP51568.1"/>
    </source>
</evidence>
<dbReference type="PANTHER" id="PTHR33395:SF22">
    <property type="entry name" value="REVERSE TRANSCRIPTASE DOMAIN-CONTAINING PROTEIN"/>
    <property type="match status" value="1"/>
</dbReference>
<gene>
    <name evidence="2" type="ORF">TR136958</name>
</gene>
<keyword evidence="2" id="KW-0540">Nuclease</keyword>
<dbReference type="AlphaFoldDB" id="A0A0X3PIT3"/>
<dbReference type="Pfam" id="PF03372">
    <property type="entry name" value="Exo_endo_phos"/>
    <property type="match status" value="1"/>
</dbReference>